<sequence length="149" mass="15610">MTQPPEDATRPISPTPPPPPLPPPPAAPPAAAPQPADRTTLVSLAFAVATIALTVVALAVMEDARRGYEVWTTWSVVATLAALVHLLPVGWKPEPRTKSWDAVALATGVLLFFWVAAFLPSVTTGTGFAMTAAVACAVAHCWVLPGRRT</sequence>
<evidence type="ECO:0000256" key="2">
    <source>
        <dbReference type="SAM" id="Phobius"/>
    </source>
</evidence>
<accession>A0A6G6WEV8</accession>
<feature type="region of interest" description="Disordered" evidence="1">
    <location>
        <begin position="1"/>
        <end position="34"/>
    </location>
</feature>
<dbReference type="AlphaFoldDB" id="A0A6G6WEV8"/>
<keyword evidence="2" id="KW-0472">Membrane</keyword>
<organism evidence="3 4">
    <name type="scientific">Nocardioides anomalus</name>
    <dbReference type="NCBI Taxonomy" id="2712223"/>
    <lineage>
        <taxon>Bacteria</taxon>
        <taxon>Bacillati</taxon>
        <taxon>Actinomycetota</taxon>
        <taxon>Actinomycetes</taxon>
        <taxon>Propionibacteriales</taxon>
        <taxon>Nocardioidaceae</taxon>
        <taxon>Nocardioides</taxon>
    </lineage>
</organism>
<reference evidence="3 4" key="1">
    <citation type="submission" date="2020-02" db="EMBL/GenBank/DDBJ databases">
        <title>Full genome sequence of Nocardioides sp. R-3366.</title>
        <authorList>
            <person name="Im W.-T."/>
        </authorList>
    </citation>
    <scope>NUCLEOTIDE SEQUENCE [LARGE SCALE GENOMIC DNA]</scope>
    <source>
        <strain evidence="3 4">R-3366</strain>
    </source>
</reference>
<dbReference type="EMBL" id="CP049257">
    <property type="protein sequence ID" value="QIG43764.1"/>
    <property type="molecule type" value="Genomic_DNA"/>
</dbReference>
<proteinExistence type="predicted"/>
<feature type="compositionally biased region" description="Pro residues" evidence="1">
    <location>
        <begin position="13"/>
        <end position="32"/>
    </location>
</feature>
<feature type="transmembrane region" description="Helical" evidence="2">
    <location>
        <begin position="128"/>
        <end position="145"/>
    </location>
</feature>
<dbReference type="KEGG" id="nano:G5V58_14205"/>
<feature type="transmembrane region" description="Helical" evidence="2">
    <location>
        <begin position="41"/>
        <end position="61"/>
    </location>
</feature>
<evidence type="ECO:0000256" key="1">
    <source>
        <dbReference type="SAM" id="MobiDB-lite"/>
    </source>
</evidence>
<feature type="transmembrane region" description="Helical" evidence="2">
    <location>
        <begin position="103"/>
        <end position="122"/>
    </location>
</feature>
<gene>
    <name evidence="3" type="ORF">G5V58_14205</name>
</gene>
<name>A0A6G6WEV8_9ACTN</name>
<evidence type="ECO:0000313" key="4">
    <source>
        <dbReference type="Proteomes" id="UP000502996"/>
    </source>
</evidence>
<dbReference type="Proteomes" id="UP000502996">
    <property type="component" value="Chromosome"/>
</dbReference>
<keyword evidence="4" id="KW-1185">Reference proteome</keyword>
<protein>
    <submittedName>
        <fullName evidence="3">Uncharacterized protein</fullName>
    </submittedName>
</protein>
<feature type="transmembrane region" description="Helical" evidence="2">
    <location>
        <begin position="73"/>
        <end position="91"/>
    </location>
</feature>
<keyword evidence="2" id="KW-0812">Transmembrane</keyword>
<evidence type="ECO:0000313" key="3">
    <source>
        <dbReference type="EMBL" id="QIG43764.1"/>
    </source>
</evidence>
<keyword evidence="2" id="KW-1133">Transmembrane helix</keyword>
<dbReference type="RefSeq" id="WP_165233902.1">
    <property type="nucleotide sequence ID" value="NZ_CP049257.1"/>
</dbReference>